<name>A0ABS1LLW3_9MICO</name>
<keyword evidence="1" id="KW-0805">Transcription regulation</keyword>
<dbReference type="InterPro" id="IPR001647">
    <property type="entry name" value="HTH_TetR"/>
</dbReference>
<dbReference type="EMBL" id="JABBYC010000013">
    <property type="protein sequence ID" value="MBL0886547.1"/>
    <property type="molecule type" value="Genomic_DNA"/>
</dbReference>
<gene>
    <name evidence="6" type="ORF">HGK34_09730</name>
</gene>
<dbReference type="PANTHER" id="PTHR30055">
    <property type="entry name" value="HTH-TYPE TRANSCRIPTIONAL REGULATOR RUTR"/>
    <property type="match status" value="1"/>
</dbReference>
<dbReference type="SUPFAM" id="SSF46689">
    <property type="entry name" value="Homeodomain-like"/>
    <property type="match status" value="1"/>
</dbReference>
<proteinExistence type="predicted"/>
<dbReference type="Pfam" id="PF00440">
    <property type="entry name" value="TetR_N"/>
    <property type="match status" value="1"/>
</dbReference>
<dbReference type="PROSITE" id="PS50977">
    <property type="entry name" value="HTH_TETR_2"/>
    <property type="match status" value="1"/>
</dbReference>
<dbReference type="Gene3D" id="1.10.357.10">
    <property type="entry name" value="Tetracycline Repressor, domain 2"/>
    <property type="match status" value="1"/>
</dbReference>
<evidence type="ECO:0000313" key="7">
    <source>
        <dbReference type="Proteomes" id="UP000675409"/>
    </source>
</evidence>
<evidence type="ECO:0000259" key="5">
    <source>
        <dbReference type="PROSITE" id="PS50977"/>
    </source>
</evidence>
<protein>
    <submittedName>
        <fullName evidence="6">Helix-turn-helix transcriptional regulator</fullName>
    </submittedName>
</protein>
<keyword evidence="7" id="KW-1185">Reference proteome</keyword>
<comment type="caution">
    <text evidence="6">The sequence shown here is derived from an EMBL/GenBank/DDBJ whole genome shotgun (WGS) entry which is preliminary data.</text>
</comment>
<dbReference type="RefSeq" id="WP_201846613.1">
    <property type="nucleotide sequence ID" value="NZ_JABBYC010000013.1"/>
</dbReference>
<dbReference type="Proteomes" id="UP000675409">
    <property type="component" value="Unassembled WGS sequence"/>
</dbReference>
<feature type="domain" description="HTH tetR-type" evidence="5">
    <location>
        <begin position="12"/>
        <end position="73"/>
    </location>
</feature>
<organism evidence="6 7">
    <name type="scientific">Myceligenerans indicum</name>
    <dbReference type="NCBI Taxonomy" id="2593663"/>
    <lineage>
        <taxon>Bacteria</taxon>
        <taxon>Bacillati</taxon>
        <taxon>Actinomycetota</taxon>
        <taxon>Actinomycetes</taxon>
        <taxon>Micrococcales</taxon>
        <taxon>Promicromonosporaceae</taxon>
        <taxon>Myceligenerans</taxon>
    </lineage>
</organism>
<feature type="DNA-binding region" description="H-T-H motif" evidence="4">
    <location>
        <begin position="36"/>
        <end position="55"/>
    </location>
</feature>
<keyword evidence="3" id="KW-0804">Transcription</keyword>
<dbReference type="InterPro" id="IPR009057">
    <property type="entry name" value="Homeodomain-like_sf"/>
</dbReference>
<accession>A0ABS1LLW3</accession>
<dbReference type="InterPro" id="IPR050109">
    <property type="entry name" value="HTH-type_TetR-like_transc_reg"/>
</dbReference>
<keyword evidence="2 4" id="KW-0238">DNA-binding</keyword>
<evidence type="ECO:0000256" key="4">
    <source>
        <dbReference type="PROSITE-ProRule" id="PRU00335"/>
    </source>
</evidence>
<dbReference type="PANTHER" id="PTHR30055:SF234">
    <property type="entry name" value="HTH-TYPE TRANSCRIPTIONAL REGULATOR BETI"/>
    <property type="match status" value="1"/>
</dbReference>
<reference evidence="6 7" key="1">
    <citation type="journal article" date="2021" name="Arch. Microbiol.">
        <title>Myceligenerans indicum sp. nov., an actinobacterium isolated from mangrove sediment of Sundarbans, India.</title>
        <authorList>
            <person name="Asha K."/>
            <person name="Bhadury P."/>
        </authorList>
    </citation>
    <scope>NUCLEOTIDE SEQUENCE [LARGE SCALE GENOMIC DNA]</scope>
    <source>
        <strain evidence="6 7">I2</strain>
    </source>
</reference>
<evidence type="ECO:0000313" key="6">
    <source>
        <dbReference type="EMBL" id="MBL0886547.1"/>
    </source>
</evidence>
<dbReference type="Pfam" id="PF17939">
    <property type="entry name" value="TetR_C_30"/>
    <property type="match status" value="1"/>
</dbReference>
<evidence type="ECO:0000256" key="2">
    <source>
        <dbReference type="ARBA" id="ARBA00023125"/>
    </source>
</evidence>
<evidence type="ECO:0000256" key="1">
    <source>
        <dbReference type="ARBA" id="ARBA00023015"/>
    </source>
</evidence>
<sequence length="218" mass="23987">MQVKPTRADKVAQTRERILDAAERLFAEHGLFAVSNRQISEAAGQANNSAVGYHFGTKSELIKAVVDRHVAPMELIRERLLSDIGADAGVREWVACNVRPMTDHLASLPGATWWARLVAQILTDPSLYIAELDESTASDSRRRAEEGLRHCVPDLPEDVARERERMMRTLVIYACAERERALSEGGATTRTTWEETAVGLIDAITGIWLAPVTAVAVG</sequence>
<dbReference type="InterPro" id="IPR041586">
    <property type="entry name" value="PsrA_TetR_C"/>
</dbReference>
<evidence type="ECO:0000256" key="3">
    <source>
        <dbReference type="ARBA" id="ARBA00023163"/>
    </source>
</evidence>